<keyword evidence="8" id="KW-0945">Host-virus interaction</keyword>
<keyword evidence="9" id="KW-1162">Viral penetration into host cytoplasm</keyword>
<dbReference type="GO" id="GO:0039615">
    <property type="term" value="C:T=1 icosahedral viral capsid"/>
    <property type="evidence" value="ECO:0007669"/>
    <property type="project" value="UniProtKB-KW"/>
</dbReference>
<keyword evidence="6" id="KW-0167">Capsid protein</keyword>
<evidence type="ECO:0000256" key="3">
    <source>
        <dbReference type="ARBA" id="ARBA00010301"/>
    </source>
</evidence>
<keyword evidence="13" id="KW-0238">DNA-binding</keyword>
<proteinExistence type="inferred from homology"/>
<comment type="subcellular location">
    <subcellularLocation>
        <location evidence="1">Host nucleus</location>
    </subcellularLocation>
    <subcellularLocation>
        <location evidence="2">Virion</location>
    </subcellularLocation>
</comment>
<evidence type="ECO:0000313" key="17">
    <source>
        <dbReference type="Proteomes" id="UP000128173"/>
    </source>
</evidence>
<evidence type="ECO:0000256" key="7">
    <source>
        <dbReference type="ARBA" id="ARBA00022562"/>
    </source>
</evidence>
<evidence type="ECO:0000256" key="5">
    <source>
        <dbReference type="ARBA" id="ARBA00022524"/>
    </source>
</evidence>
<dbReference type="GO" id="GO:0075732">
    <property type="term" value="P:viral penetration into host nucleus"/>
    <property type="evidence" value="ECO:0007669"/>
    <property type="project" value="UniProtKB-KW"/>
</dbReference>
<evidence type="ECO:0000256" key="14">
    <source>
        <dbReference type="ARBA" id="ARBA00023296"/>
    </source>
</evidence>
<evidence type="ECO:0000256" key="15">
    <source>
        <dbReference type="ARBA" id="ARBA00046863"/>
    </source>
</evidence>
<keyword evidence="11" id="KW-0946">Virion</keyword>
<keyword evidence="4" id="KW-1140">T=1 icosahedral capsid protein</keyword>
<evidence type="ECO:0000256" key="2">
    <source>
        <dbReference type="ARBA" id="ARBA00004328"/>
    </source>
</evidence>
<dbReference type="EMBL" id="AB937981">
    <property type="protein sequence ID" value="BAP81870.1"/>
    <property type="molecule type" value="Genomic_DNA"/>
</dbReference>
<dbReference type="InterPro" id="IPR038652">
    <property type="entry name" value="Circovirus_capsid_sf"/>
</dbReference>
<dbReference type="GO" id="GO:0043657">
    <property type="term" value="C:host cell"/>
    <property type="evidence" value="ECO:0007669"/>
    <property type="project" value="GOC"/>
</dbReference>
<evidence type="ECO:0000256" key="1">
    <source>
        <dbReference type="ARBA" id="ARBA00004147"/>
    </source>
</evidence>
<dbReference type="InterPro" id="IPR003383">
    <property type="entry name" value="Circovirus_capsid"/>
</dbReference>
<dbReference type="Gene3D" id="2.60.120.950">
    <property type="entry name" value="Circovirus capsid protein"/>
    <property type="match status" value="1"/>
</dbReference>
<evidence type="ECO:0000256" key="12">
    <source>
        <dbReference type="ARBA" id="ARBA00022890"/>
    </source>
</evidence>
<dbReference type="GO" id="GO:0019062">
    <property type="term" value="P:virion attachment to host cell"/>
    <property type="evidence" value="ECO:0007669"/>
    <property type="project" value="UniProtKB-KW"/>
</dbReference>
<dbReference type="Pfam" id="PF02443">
    <property type="entry name" value="Circo_capsid"/>
    <property type="match status" value="1"/>
</dbReference>
<dbReference type="GO" id="GO:0003677">
    <property type="term" value="F:DNA binding"/>
    <property type="evidence" value="ECO:0007669"/>
    <property type="project" value="UniProtKB-KW"/>
</dbReference>
<reference evidence="17" key="1">
    <citation type="journal article" date="2015" name="J. Gen. Virol.">
        <title>Metagenomic Analysis of Shrew Enteric Virome Reveals Novel Viruses Related to Human Stool-Associated Viruses.</title>
        <authorList>
            <person name="Sasaki M."/>
            <person name="Orba Y."/>
            <person name="Ueno K."/>
            <person name="Ishii A."/>
            <person name="Moonga L."/>
            <person name="Hang'ombe B.M."/>
            <person name="Mweene A.S."/>
            <person name="Ito K."/>
            <person name="Sawa H."/>
        </authorList>
    </citation>
    <scope>NUCLEOTIDE SEQUENCE [LARGE SCALE GENOMIC DNA]</scope>
</reference>
<dbReference type="GO" id="GO:0042025">
    <property type="term" value="C:host cell nucleus"/>
    <property type="evidence" value="ECO:0007669"/>
    <property type="project" value="UniProtKB-SubCell"/>
</dbReference>
<keyword evidence="12" id="KW-1164">Virus endocytosis by host</keyword>
<evidence type="ECO:0000256" key="4">
    <source>
        <dbReference type="ARBA" id="ARBA00022431"/>
    </source>
</evidence>
<keyword evidence="14" id="KW-1160">Virus entry into host cell</keyword>
<gene>
    <name evidence="16" type="primary">Cap</name>
</gene>
<keyword evidence="5" id="KW-1163">Viral penetration into host nucleus</keyword>
<evidence type="ECO:0000256" key="6">
    <source>
        <dbReference type="ARBA" id="ARBA00022561"/>
    </source>
</evidence>
<evidence type="ECO:0000256" key="9">
    <source>
        <dbReference type="ARBA" id="ARBA00022595"/>
    </source>
</evidence>
<comment type="subunit">
    <text evidence="15">Homomultimer. Assembles in the nucleus, presumably in an immature form, then migrates to the cytoplasm once assembled as mature virion. Interacts with Rep; this interaction relocates Rep into the nucleus.</text>
</comment>
<accession>A0A097ZPE9</accession>
<evidence type="ECO:0000256" key="11">
    <source>
        <dbReference type="ARBA" id="ARBA00022844"/>
    </source>
</evidence>
<organism evidence="16 17">
    <name type="scientific">Cyclovirus ZM01</name>
    <dbReference type="NCBI Taxonomy" id="1506567"/>
    <lineage>
        <taxon>Viruses</taxon>
        <taxon>Monodnaviria</taxon>
        <taxon>Shotokuvirae</taxon>
        <taxon>Cressdnaviricota</taxon>
        <taxon>Arfiviricetes</taxon>
        <taxon>Cirlivirales</taxon>
        <taxon>Circoviridae</taxon>
        <taxon>Cyclovirus</taxon>
        <taxon>Cyclovirus nhanloai</taxon>
    </lineage>
</organism>
<comment type="similarity">
    <text evidence="3">Belongs to the circoviridae capsid protein family.</text>
</comment>
<dbReference type="GO" id="GO:0075509">
    <property type="term" value="P:endocytosis involved in viral entry into host cell"/>
    <property type="evidence" value="ECO:0007669"/>
    <property type="project" value="UniProtKB-KW"/>
</dbReference>
<evidence type="ECO:0000313" key="16">
    <source>
        <dbReference type="EMBL" id="BAP81870.1"/>
    </source>
</evidence>
<keyword evidence="7" id="KW-1048">Host nucleus</keyword>
<evidence type="ECO:0000256" key="13">
    <source>
        <dbReference type="ARBA" id="ARBA00023125"/>
    </source>
</evidence>
<keyword evidence="10" id="KW-1161">Viral attachment to host cell</keyword>
<evidence type="ECO:0000256" key="10">
    <source>
        <dbReference type="ARBA" id="ARBA00022804"/>
    </source>
</evidence>
<name>A0A097ZPE9_9CIRC</name>
<evidence type="ECO:0000256" key="8">
    <source>
        <dbReference type="ARBA" id="ARBA00022581"/>
    </source>
</evidence>
<dbReference type="GO" id="GO:0019069">
    <property type="term" value="P:viral capsid assembly"/>
    <property type="evidence" value="ECO:0007669"/>
    <property type="project" value="InterPro"/>
</dbReference>
<protein>
    <submittedName>
        <fullName evidence="16">Capsid protein</fullName>
    </submittedName>
</protein>
<dbReference type="Proteomes" id="UP000128173">
    <property type="component" value="Segment"/>
</dbReference>
<sequence>MAPRRRIVRRRAPIRRRRRVIRRRRLRNFRRRPRTGNFTLLVRDTSVHGIKPAEGSTVPIYPRINDFKEAVPYLAYFESYKIHWISVKVSPLFNVAEPSQPVPRYYSTPWHRTPPTIINTNTILSLDRAKSHHGCSSSFRRFVPAVLTTSNVVGEPTAHIGKINWRPKIAFDSTGQSIRHYCGFYHFSVDQVPLPNAALRQYEFEITAKITLYNQKSFA</sequence>